<keyword evidence="4" id="KW-0325">Glycoprotein</keyword>
<evidence type="ECO:0000256" key="1">
    <source>
        <dbReference type="ARBA" id="ARBA00004613"/>
    </source>
</evidence>
<dbReference type="SUPFAM" id="SSF48113">
    <property type="entry name" value="Heme-dependent peroxidases"/>
    <property type="match status" value="1"/>
</dbReference>
<dbReference type="STRING" id="947166.A0A1D1WBP8"/>
<keyword evidence="7" id="KW-1185">Reference proteome</keyword>
<dbReference type="EMBL" id="BDGG01000025">
    <property type="protein sequence ID" value="GAV09704.1"/>
    <property type="molecule type" value="Genomic_DNA"/>
</dbReference>
<dbReference type="OrthoDB" id="823504at2759"/>
<dbReference type="Pfam" id="PF03098">
    <property type="entry name" value="An_peroxidase"/>
    <property type="match status" value="1"/>
</dbReference>
<keyword evidence="3" id="KW-0560">Oxidoreductase</keyword>
<dbReference type="PANTHER" id="PTHR11475">
    <property type="entry name" value="OXIDASE/PEROXIDASE"/>
    <property type="match status" value="1"/>
</dbReference>
<feature type="chain" id="PRO_5008899359" evidence="5">
    <location>
        <begin position="17"/>
        <end position="376"/>
    </location>
</feature>
<keyword evidence="3" id="KW-0575">Peroxidase</keyword>
<reference evidence="6 7" key="1">
    <citation type="journal article" date="2016" name="Nat. Commun.">
        <title>Extremotolerant tardigrade genome and improved radiotolerance of human cultured cells by tardigrade-unique protein.</title>
        <authorList>
            <person name="Hashimoto T."/>
            <person name="Horikawa D.D."/>
            <person name="Saito Y."/>
            <person name="Kuwahara H."/>
            <person name="Kozuka-Hata H."/>
            <person name="Shin-I T."/>
            <person name="Minakuchi Y."/>
            <person name="Ohishi K."/>
            <person name="Motoyama A."/>
            <person name="Aizu T."/>
            <person name="Enomoto A."/>
            <person name="Kondo K."/>
            <person name="Tanaka S."/>
            <person name="Hara Y."/>
            <person name="Koshikawa S."/>
            <person name="Sagara H."/>
            <person name="Miura T."/>
            <person name="Yokobori S."/>
            <person name="Miyagawa K."/>
            <person name="Suzuki Y."/>
            <person name="Kubo T."/>
            <person name="Oyama M."/>
            <person name="Kohara Y."/>
            <person name="Fujiyama A."/>
            <person name="Arakawa K."/>
            <person name="Katayama T."/>
            <person name="Toyoda A."/>
            <person name="Kunieda T."/>
        </authorList>
    </citation>
    <scope>NUCLEOTIDE SEQUENCE [LARGE SCALE GENOMIC DNA]</scope>
    <source>
        <strain evidence="6 7">YOKOZUNA-1</strain>
    </source>
</reference>
<comment type="subcellular location">
    <subcellularLocation>
        <location evidence="1">Secreted</location>
    </subcellularLocation>
</comment>
<dbReference type="AlphaFoldDB" id="A0A1D1WBP8"/>
<proteinExistence type="predicted"/>
<organism evidence="6 7">
    <name type="scientific">Ramazzottius varieornatus</name>
    <name type="common">Water bear</name>
    <name type="synonym">Tardigrade</name>
    <dbReference type="NCBI Taxonomy" id="947166"/>
    <lineage>
        <taxon>Eukaryota</taxon>
        <taxon>Metazoa</taxon>
        <taxon>Ecdysozoa</taxon>
        <taxon>Tardigrada</taxon>
        <taxon>Eutardigrada</taxon>
        <taxon>Parachela</taxon>
        <taxon>Hypsibioidea</taxon>
        <taxon>Ramazzottiidae</taxon>
        <taxon>Ramazzottius</taxon>
    </lineage>
</organism>
<dbReference type="GO" id="GO:0005576">
    <property type="term" value="C:extracellular region"/>
    <property type="evidence" value="ECO:0007669"/>
    <property type="project" value="UniProtKB-SubCell"/>
</dbReference>
<dbReference type="GO" id="GO:0004601">
    <property type="term" value="F:peroxidase activity"/>
    <property type="evidence" value="ECO:0007669"/>
    <property type="project" value="UniProtKB-KW"/>
</dbReference>
<feature type="signal peptide" evidence="5">
    <location>
        <begin position="1"/>
        <end position="16"/>
    </location>
</feature>
<dbReference type="GO" id="GO:0020037">
    <property type="term" value="F:heme binding"/>
    <property type="evidence" value="ECO:0007669"/>
    <property type="project" value="InterPro"/>
</dbReference>
<dbReference type="Gene3D" id="1.10.640.10">
    <property type="entry name" value="Haem peroxidase domain superfamily, animal type"/>
    <property type="match status" value="1"/>
</dbReference>
<comment type="caution">
    <text evidence="6">The sequence shown here is derived from an EMBL/GenBank/DDBJ whole genome shotgun (WGS) entry which is preliminary data.</text>
</comment>
<dbReference type="InterPro" id="IPR019791">
    <property type="entry name" value="Haem_peroxidase_animal"/>
</dbReference>
<evidence type="ECO:0000256" key="3">
    <source>
        <dbReference type="ARBA" id="ARBA00022559"/>
    </source>
</evidence>
<protein>
    <submittedName>
        <fullName evidence="6">Uncharacterized protein</fullName>
    </submittedName>
</protein>
<sequence length="376" mass="40570">MKTLFGLILWSFGVSAQIPTNIQISAFPSERSFGSPFSSDLIDRIKAAKEQANRLGPISRTLLGPFFNGSDRTARIVEDASFFATPDDTTIVPTGPVVQSREFFMTDEASSEDNDRLSEMKASVQIAPEVTPVTTSTTATTATTASTVPITNPLLKARRKGKETTTIAATISNFFDDIEPEAPSGGDISKTVLTNRPKSAGQLGSLENPGEKKTLVVGKQAAALEQITKTLVSKFGITPDQIKNQLPLIQVSQTVKQDCLTSAEEAPRVPLDDPFSVELPECARSKFRSFDGSCNNIAFPNRGTSASIFLRMIEPDYADSISEPRQSKHGKPLPSARAISKRVAGNDDVVSTTTTLMFMQFGQFIVSSEPSSHLKA</sequence>
<evidence type="ECO:0000256" key="2">
    <source>
        <dbReference type="ARBA" id="ARBA00022525"/>
    </source>
</evidence>
<dbReference type="GO" id="GO:0006979">
    <property type="term" value="P:response to oxidative stress"/>
    <property type="evidence" value="ECO:0007669"/>
    <property type="project" value="InterPro"/>
</dbReference>
<dbReference type="InterPro" id="IPR037120">
    <property type="entry name" value="Haem_peroxidase_sf_animal"/>
</dbReference>
<dbReference type="InterPro" id="IPR010255">
    <property type="entry name" value="Haem_peroxidase_sf"/>
</dbReference>
<evidence type="ECO:0000256" key="5">
    <source>
        <dbReference type="SAM" id="SignalP"/>
    </source>
</evidence>
<keyword evidence="2" id="KW-0964">Secreted</keyword>
<accession>A0A1D1WBP8</accession>
<evidence type="ECO:0000313" key="7">
    <source>
        <dbReference type="Proteomes" id="UP000186922"/>
    </source>
</evidence>
<name>A0A1D1WBP8_RAMVA</name>
<dbReference type="PROSITE" id="PS50292">
    <property type="entry name" value="PEROXIDASE_3"/>
    <property type="match status" value="1"/>
</dbReference>
<dbReference type="Proteomes" id="UP000186922">
    <property type="component" value="Unassembled WGS sequence"/>
</dbReference>
<keyword evidence="5" id="KW-0732">Signal</keyword>
<evidence type="ECO:0000313" key="6">
    <source>
        <dbReference type="EMBL" id="GAV09704.1"/>
    </source>
</evidence>
<evidence type="ECO:0000256" key="4">
    <source>
        <dbReference type="ARBA" id="ARBA00023180"/>
    </source>
</evidence>
<gene>
    <name evidence="6" type="primary">RvY_19197-1</name>
    <name evidence="6" type="synonym">RvY_19197.1</name>
    <name evidence="6" type="ORF">RvY_19197</name>
</gene>
<dbReference type="PANTHER" id="PTHR11475:SF4">
    <property type="entry name" value="CHORION PEROXIDASE"/>
    <property type="match status" value="1"/>
</dbReference>